<dbReference type="Pfam" id="PF00984">
    <property type="entry name" value="UDPG_MGDP_dh"/>
    <property type="match status" value="1"/>
</dbReference>
<keyword evidence="10" id="KW-1185">Reference proteome</keyword>
<name>A0ABS3W9V1_9BACL</name>
<dbReference type="PANTHER" id="PTHR43750">
    <property type="entry name" value="UDP-GLUCOSE 6-DEHYDROGENASE TUAD"/>
    <property type="match status" value="1"/>
</dbReference>
<gene>
    <name evidence="9" type="ORF">I8J29_12635</name>
</gene>
<comment type="catalytic activity">
    <reaction evidence="6 7">
        <text>UDP-alpha-D-glucose + 2 NAD(+) + H2O = UDP-alpha-D-glucuronate + 2 NADH + 3 H(+)</text>
        <dbReference type="Rhea" id="RHEA:23596"/>
        <dbReference type="ChEBI" id="CHEBI:15377"/>
        <dbReference type="ChEBI" id="CHEBI:15378"/>
        <dbReference type="ChEBI" id="CHEBI:57540"/>
        <dbReference type="ChEBI" id="CHEBI:57945"/>
        <dbReference type="ChEBI" id="CHEBI:58052"/>
        <dbReference type="ChEBI" id="CHEBI:58885"/>
        <dbReference type="EC" id="1.1.1.22"/>
    </reaction>
</comment>
<evidence type="ECO:0000256" key="4">
    <source>
        <dbReference type="ARBA" id="ARBA00023002"/>
    </source>
</evidence>
<dbReference type="EC" id="1.1.1.22" evidence="3 7"/>
<comment type="caution">
    <text evidence="9">The sequence shown here is derived from an EMBL/GenBank/DDBJ whole genome shotgun (WGS) entry which is preliminary data.</text>
</comment>
<dbReference type="SUPFAM" id="SSF51735">
    <property type="entry name" value="NAD(P)-binding Rossmann-fold domains"/>
    <property type="match status" value="1"/>
</dbReference>
<dbReference type="InterPro" id="IPR014026">
    <property type="entry name" value="UDP-Glc/GDP-Man_DH_dimer"/>
</dbReference>
<evidence type="ECO:0000256" key="3">
    <source>
        <dbReference type="ARBA" id="ARBA00012954"/>
    </source>
</evidence>
<keyword evidence="4 7" id="KW-0560">Oxidoreductase</keyword>
<dbReference type="Gene3D" id="1.20.5.100">
    <property type="entry name" value="Cytochrome c1, transmembrane anchor, C-terminal"/>
    <property type="match status" value="1"/>
</dbReference>
<reference evidence="9 10" key="1">
    <citation type="submission" date="2021-03" db="EMBL/GenBank/DDBJ databases">
        <title>Paenibacillus artemisicola MWE-103 whole genome sequence.</title>
        <authorList>
            <person name="Ham Y.J."/>
        </authorList>
    </citation>
    <scope>NUCLEOTIDE SEQUENCE [LARGE SCALE GENOMIC DNA]</scope>
    <source>
        <strain evidence="9 10">MWE-103</strain>
    </source>
</reference>
<evidence type="ECO:0000256" key="5">
    <source>
        <dbReference type="ARBA" id="ARBA00023027"/>
    </source>
</evidence>
<dbReference type="Pfam" id="PF03721">
    <property type="entry name" value="UDPG_MGDP_dh_N"/>
    <property type="match status" value="1"/>
</dbReference>
<dbReference type="NCBIfam" id="TIGR03026">
    <property type="entry name" value="NDP-sugDHase"/>
    <property type="match status" value="1"/>
</dbReference>
<organism evidence="9 10">
    <name type="scientific">Paenibacillus artemisiicola</name>
    <dbReference type="NCBI Taxonomy" id="1172618"/>
    <lineage>
        <taxon>Bacteria</taxon>
        <taxon>Bacillati</taxon>
        <taxon>Bacillota</taxon>
        <taxon>Bacilli</taxon>
        <taxon>Bacillales</taxon>
        <taxon>Paenibacillaceae</taxon>
        <taxon>Paenibacillus</taxon>
    </lineage>
</organism>
<dbReference type="InterPro" id="IPR001732">
    <property type="entry name" value="UDP-Glc/GDP-Man_DH_N"/>
</dbReference>
<dbReference type="SMART" id="SM00984">
    <property type="entry name" value="UDPG_MGDP_dh_C"/>
    <property type="match status" value="1"/>
</dbReference>
<comment type="similarity">
    <text evidence="2 7">Belongs to the UDP-glucose/GDP-mannose dehydrogenase family.</text>
</comment>
<dbReference type="InterPro" id="IPR014027">
    <property type="entry name" value="UDP-Glc/GDP-Man_DH_C"/>
</dbReference>
<sequence>MVKIGVMGTGYVGLVHGAVLAGHGFPVTCMDVDAGKIGRLSRGQSPIYEPGLDELLAAGLRAGTLSFTASAKDVIRGSDVLFIAVGTPAKEDGSANLDHVQDVVQAIGRYANGPKTVVCKSTMPVGTARSIARYLDGALKARNAPYRIDVASNPEFLRQGKAVSDSLAPSRVVVGTESEDAKRMLQTVYAAHLRQEVPFLFTNWETAEMVKYASNSFLAVKISFVNELALLAEKVGANIGDIAAGMGLDERISPHFLQAGPGYGGSCFPKDTQALLDVGRRNGEELFVVSAAAAANEKQKRRMADKIAEALAFGGSLKGKTVAVLGLSFKPETDDIRYAPSYDIINGLLSRGAAVKAYCPQGMKQAKRQWTEWDGIVAYCESEAECAQHADALVLMTEWPQFRDLGWDRIARSMRGGHFFDLRNQFADDPRIRRLFRYYPVGSNEPAYTLEEAQ</sequence>
<dbReference type="SUPFAM" id="SSF52413">
    <property type="entry name" value="UDP-glucose/GDP-mannose dehydrogenase C-terminal domain"/>
    <property type="match status" value="1"/>
</dbReference>
<dbReference type="InterPro" id="IPR036220">
    <property type="entry name" value="UDP-Glc/GDP-Man_DH_C_sf"/>
</dbReference>
<dbReference type="PANTHER" id="PTHR43750:SF3">
    <property type="entry name" value="UDP-GLUCOSE 6-DEHYDROGENASE TUAD"/>
    <property type="match status" value="1"/>
</dbReference>
<evidence type="ECO:0000313" key="9">
    <source>
        <dbReference type="EMBL" id="MBO7745048.1"/>
    </source>
</evidence>
<keyword evidence="5 7" id="KW-0520">NAD</keyword>
<evidence type="ECO:0000256" key="1">
    <source>
        <dbReference type="ARBA" id="ARBA00004701"/>
    </source>
</evidence>
<dbReference type="Gene3D" id="3.40.50.720">
    <property type="entry name" value="NAD(P)-binding Rossmann-like Domain"/>
    <property type="match status" value="2"/>
</dbReference>
<dbReference type="Proteomes" id="UP000670947">
    <property type="component" value="Unassembled WGS sequence"/>
</dbReference>
<accession>A0ABS3W9V1</accession>
<evidence type="ECO:0000259" key="8">
    <source>
        <dbReference type="SMART" id="SM00984"/>
    </source>
</evidence>
<evidence type="ECO:0000256" key="7">
    <source>
        <dbReference type="PIRNR" id="PIRNR000124"/>
    </source>
</evidence>
<dbReference type="Pfam" id="PF03720">
    <property type="entry name" value="UDPG_MGDP_dh_C"/>
    <property type="match status" value="1"/>
</dbReference>
<protein>
    <recommendedName>
        <fullName evidence="3 7">UDP-glucose 6-dehydrogenase</fullName>
        <ecNumber evidence="3 7">1.1.1.22</ecNumber>
    </recommendedName>
</protein>
<evidence type="ECO:0000256" key="2">
    <source>
        <dbReference type="ARBA" id="ARBA00006601"/>
    </source>
</evidence>
<dbReference type="InterPro" id="IPR036291">
    <property type="entry name" value="NAD(P)-bd_dom_sf"/>
</dbReference>
<dbReference type="InterPro" id="IPR008927">
    <property type="entry name" value="6-PGluconate_DH-like_C_sf"/>
</dbReference>
<dbReference type="InterPro" id="IPR017476">
    <property type="entry name" value="UDP-Glc/GDP-Man"/>
</dbReference>
<proteinExistence type="inferred from homology"/>
<dbReference type="RefSeq" id="WP_208847956.1">
    <property type="nucleotide sequence ID" value="NZ_JAGGDJ010000007.1"/>
</dbReference>
<dbReference type="PIRSF" id="PIRSF500134">
    <property type="entry name" value="UDPglc_DH_bac"/>
    <property type="match status" value="1"/>
</dbReference>
<dbReference type="PIRSF" id="PIRSF000124">
    <property type="entry name" value="UDPglc_GDPman_dh"/>
    <property type="match status" value="1"/>
</dbReference>
<comment type="pathway">
    <text evidence="1">Nucleotide-sugar biosynthesis; UDP-alpha-D-glucuronate biosynthesis; UDP-alpha-D-glucuronate from UDP-alpha-D-glucose: step 1/1.</text>
</comment>
<feature type="domain" description="UDP-glucose/GDP-mannose dehydrogenase C-terminal" evidence="8">
    <location>
        <begin position="323"/>
        <end position="428"/>
    </location>
</feature>
<evidence type="ECO:0000313" key="10">
    <source>
        <dbReference type="Proteomes" id="UP000670947"/>
    </source>
</evidence>
<evidence type="ECO:0000256" key="6">
    <source>
        <dbReference type="ARBA" id="ARBA00047473"/>
    </source>
</evidence>
<dbReference type="EMBL" id="JAGGDJ010000007">
    <property type="protein sequence ID" value="MBO7745048.1"/>
    <property type="molecule type" value="Genomic_DNA"/>
</dbReference>
<dbReference type="InterPro" id="IPR028357">
    <property type="entry name" value="UDPglc_DH_bac"/>
</dbReference>
<dbReference type="SUPFAM" id="SSF48179">
    <property type="entry name" value="6-phosphogluconate dehydrogenase C-terminal domain-like"/>
    <property type="match status" value="1"/>
</dbReference>